<dbReference type="GO" id="GO:0006352">
    <property type="term" value="P:DNA-templated transcription initiation"/>
    <property type="evidence" value="ECO:0007669"/>
    <property type="project" value="InterPro"/>
</dbReference>
<dbReference type="Pfam" id="PF04539">
    <property type="entry name" value="Sigma70_r3"/>
    <property type="match status" value="1"/>
</dbReference>
<feature type="region of interest" description="Disordered" evidence="5">
    <location>
        <begin position="1"/>
        <end position="119"/>
    </location>
</feature>
<keyword evidence="1" id="KW-0805">Transcription regulation</keyword>
<dbReference type="OrthoDB" id="9804285at2"/>
<dbReference type="InterPro" id="IPR000943">
    <property type="entry name" value="RNA_pol_sigma70"/>
</dbReference>
<name>A0A1M7U4A6_9ACTN</name>
<evidence type="ECO:0000256" key="3">
    <source>
        <dbReference type="ARBA" id="ARBA00023125"/>
    </source>
</evidence>
<reference evidence="7 8" key="1">
    <citation type="submission" date="2016-12" db="EMBL/GenBank/DDBJ databases">
        <authorList>
            <person name="Song W.-J."/>
            <person name="Kurnit D.M."/>
        </authorList>
    </citation>
    <scope>NUCLEOTIDE SEQUENCE [LARGE SCALE GENOMIC DNA]</scope>
    <source>
        <strain evidence="7 8">DSM 43162</strain>
    </source>
</reference>
<dbReference type="AlphaFoldDB" id="A0A1M7U4A6"/>
<dbReference type="InterPro" id="IPR007627">
    <property type="entry name" value="RNA_pol_sigma70_r2"/>
</dbReference>
<dbReference type="RefSeq" id="WP_072918462.1">
    <property type="nucleotide sequence ID" value="NZ_FRDM01000011.1"/>
</dbReference>
<evidence type="ECO:0000259" key="6">
    <source>
        <dbReference type="PROSITE" id="PS00715"/>
    </source>
</evidence>
<dbReference type="Pfam" id="PF04542">
    <property type="entry name" value="Sigma70_r2"/>
    <property type="match status" value="1"/>
</dbReference>
<dbReference type="NCBIfam" id="TIGR02980">
    <property type="entry name" value="SigBFG"/>
    <property type="match status" value="1"/>
</dbReference>
<keyword evidence="4" id="KW-0804">Transcription</keyword>
<keyword evidence="2" id="KW-0731">Sigma factor</keyword>
<dbReference type="CDD" id="cd06171">
    <property type="entry name" value="Sigma70_r4"/>
    <property type="match status" value="1"/>
</dbReference>
<dbReference type="GO" id="GO:0003677">
    <property type="term" value="F:DNA binding"/>
    <property type="evidence" value="ECO:0007669"/>
    <property type="project" value="UniProtKB-KW"/>
</dbReference>
<dbReference type="GO" id="GO:0016987">
    <property type="term" value="F:sigma factor activity"/>
    <property type="evidence" value="ECO:0007669"/>
    <property type="project" value="UniProtKB-KW"/>
</dbReference>
<dbReference type="Pfam" id="PF04545">
    <property type="entry name" value="Sigma70_r4"/>
    <property type="match status" value="1"/>
</dbReference>
<evidence type="ECO:0000313" key="8">
    <source>
        <dbReference type="Proteomes" id="UP000184428"/>
    </source>
</evidence>
<dbReference type="PRINTS" id="PR00046">
    <property type="entry name" value="SIGMA70FCT"/>
</dbReference>
<dbReference type="InterPro" id="IPR013324">
    <property type="entry name" value="RNA_pol_sigma_r3/r4-like"/>
</dbReference>
<dbReference type="EMBL" id="FRDM01000011">
    <property type="protein sequence ID" value="SHN77710.1"/>
    <property type="molecule type" value="Genomic_DNA"/>
</dbReference>
<evidence type="ECO:0000256" key="4">
    <source>
        <dbReference type="ARBA" id="ARBA00023163"/>
    </source>
</evidence>
<keyword evidence="3" id="KW-0238">DNA-binding</keyword>
<dbReference type="SUPFAM" id="SSF88946">
    <property type="entry name" value="Sigma2 domain of RNA polymerase sigma factors"/>
    <property type="match status" value="1"/>
</dbReference>
<accession>A0A1M7U4A6</accession>
<dbReference type="PROSITE" id="PS00715">
    <property type="entry name" value="SIGMA70_1"/>
    <property type="match status" value="1"/>
</dbReference>
<dbReference type="InterPro" id="IPR036388">
    <property type="entry name" value="WH-like_DNA-bd_sf"/>
</dbReference>
<dbReference type="NCBIfam" id="TIGR02937">
    <property type="entry name" value="sigma70-ECF"/>
    <property type="match status" value="1"/>
</dbReference>
<evidence type="ECO:0000256" key="1">
    <source>
        <dbReference type="ARBA" id="ARBA00023015"/>
    </source>
</evidence>
<dbReference type="PANTHER" id="PTHR30385">
    <property type="entry name" value="SIGMA FACTOR F FLAGELLAR"/>
    <property type="match status" value="1"/>
</dbReference>
<dbReference type="Proteomes" id="UP000184428">
    <property type="component" value="Unassembled WGS sequence"/>
</dbReference>
<dbReference type="InterPro" id="IPR014322">
    <property type="entry name" value="RNA_pol_sigma-B/F/G"/>
</dbReference>
<gene>
    <name evidence="7" type="ORF">SAMN05660350_02559</name>
</gene>
<organism evidence="7 8">
    <name type="scientific">Geodermatophilus obscurus</name>
    <dbReference type="NCBI Taxonomy" id="1861"/>
    <lineage>
        <taxon>Bacteria</taxon>
        <taxon>Bacillati</taxon>
        <taxon>Actinomycetota</taxon>
        <taxon>Actinomycetes</taxon>
        <taxon>Geodermatophilales</taxon>
        <taxon>Geodermatophilaceae</taxon>
        <taxon>Geodermatophilus</taxon>
    </lineage>
</organism>
<feature type="compositionally biased region" description="Acidic residues" evidence="5">
    <location>
        <begin position="65"/>
        <end position="96"/>
    </location>
</feature>
<dbReference type="InterPro" id="IPR014284">
    <property type="entry name" value="RNA_pol_sigma-70_dom"/>
</dbReference>
<dbReference type="InterPro" id="IPR013325">
    <property type="entry name" value="RNA_pol_sigma_r2"/>
</dbReference>
<dbReference type="SUPFAM" id="SSF88659">
    <property type="entry name" value="Sigma3 and sigma4 domains of RNA polymerase sigma factors"/>
    <property type="match status" value="2"/>
</dbReference>
<protein>
    <submittedName>
        <fullName evidence="7">RNA polymerase sigma-B factor</fullName>
    </submittedName>
</protein>
<dbReference type="PANTHER" id="PTHR30385:SF4">
    <property type="entry name" value="RNA POLYMERASE SIGMA-E FACTOR"/>
    <property type="match status" value="1"/>
</dbReference>
<dbReference type="Gene3D" id="1.20.120.1810">
    <property type="match status" value="1"/>
</dbReference>
<proteinExistence type="predicted"/>
<dbReference type="InterPro" id="IPR007624">
    <property type="entry name" value="RNA_pol_sigma70_r3"/>
</dbReference>
<evidence type="ECO:0000256" key="2">
    <source>
        <dbReference type="ARBA" id="ARBA00023082"/>
    </source>
</evidence>
<dbReference type="Gene3D" id="1.10.10.10">
    <property type="entry name" value="Winged helix-like DNA-binding domain superfamily/Winged helix DNA-binding domain"/>
    <property type="match status" value="2"/>
</dbReference>
<sequence length="364" mass="39641">MTGAVAPEPTTVEEDTLRDDENPTGPRGTEGKVASEELPVVVPDPRSEVVPMPDADAPPGRVAADDDPTDDDPTDDVEPEADATDASDEDSVDEDGSGSTGTSSPAVPPMSENRKRAERTAPLFAELATLDKDDPRRERLREVLVEEHLPLVRHFARRFSNRGEPFDDLLQVGTLGLIAAIDRFDPSRGVEFLSFAVPTITGEIKRHFRDQGWSVRVPRRLQELHLSLNAAVGELAQKNGRAPTPSELAEHLGIPRAEVLEGLAVANAYRSSSLDERLSGEDDSPTLAATLGEEDSALEGVEYRESLQPLLATIPARERRILILRFFGNMTQSQIAADIGISQMHVSRLLSQTLAKLREGLLKD</sequence>
<dbReference type="InterPro" id="IPR007630">
    <property type="entry name" value="RNA_pol_sigma70_r4"/>
</dbReference>
<feature type="domain" description="RNA polymerase sigma-70" evidence="6">
    <location>
        <begin position="168"/>
        <end position="181"/>
    </location>
</feature>
<evidence type="ECO:0000313" key="7">
    <source>
        <dbReference type="EMBL" id="SHN77710.1"/>
    </source>
</evidence>
<evidence type="ECO:0000256" key="5">
    <source>
        <dbReference type="SAM" id="MobiDB-lite"/>
    </source>
</evidence>